<evidence type="ECO:0000256" key="10">
    <source>
        <dbReference type="SAM" id="MobiDB-lite"/>
    </source>
</evidence>
<keyword evidence="4" id="KW-0858">Xylan degradation</keyword>
<dbReference type="GeneID" id="30009986"/>
<dbReference type="GO" id="GO:0005576">
    <property type="term" value="C:extracellular region"/>
    <property type="evidence" value="ECO:0007669"/>
    <property type="project" value="UniProtKB-SubCell"/>
</dbReference>
<reference evidence="11 12" key="1">
    <citation type="submission" date="2016-04" db="EMBL/GenBank/DDBJ databases">
        <title>Draft genome of Fonsecaea erecta CBS 125763.</title>
        <authorList>
            <person name="Weiss V.A."/>
            <person name="Vicente V.A."/>
            <person name="Raittz R.T."/>
            <person name="Moreno L.F."/>
            <person name="De Souza E.M."/>
            <person name="Pedrosa F.O."/>
            <person name="Steffens M.B."/>
            <person name="Faoro H."/>
            <person name="Tadra-Sfeir M.Z."/>
            <person name="Najafzadeh M.J."/>
            <person name="Felipe M.S."/>
            <person name="Teixeira M."/>
            <person name="Sun J."/>
            <person name="Xi L."/>
            <person name="Gomes R."/>
            <person name="De Azevedo C.M."/>
            <person name="Salgado C.G."/>
            <person name="Da Silva M.B."/>
            <person name="Nascimento M.F."/>
            <person name="Queiroz-Telles F."/>
            <person name="Attili D.S."/>
            <person name="Gorbushina A."/>
        </authorList>
    </citation>
    <scope>NUCLEOTIDE SEQUENCE [LARGE SCALE GENOMIC DNA]</scope>
    <source>
        <strain evidence="11 12">CBS 125763</strain>
    </source>
</reference>
<evidence type="ECO:0000313" key="12">
    <source>
        <dbReference type="Proteomes" id="UP000078343"/>
    </source>
</evidence>
<keyword evidence="8" id="KW-0624">Polysaccharide degradation</keyword>
<dbReference type="GO" id="GO:0045493">
    <property type="term" value="P:xylan catabolic process"/>
    <property type="evidence" value="ECO:0007669"/>
    <property type="project" value="UniProtKB-KW"/>
</dbReference>
<evidence type="ECO:0000256" key="1">
    <source>
        <dbReference type="ARBA" id="ARBA00004613"/>
    </source>
</evidence>
<proteinExistence type="predicted"/>
<gene>
    <name evidence="11" type="ORF">AYL99_05818</name>
</gene>
<evidence type="ECO:0000256" key="8">
    <source>
        <dbReference type="ARBA" id="ARBA00023326"/>
    </source>
</evidence>
<organism evidence="11 12">
    <name type="scientific">Fonsecaea erecta</name>
    <dbReference type="NCBI Taxonomy" id="1367422"/>
    <lineage>
        <taxon>Eukaryota</taxon>
        <taxon>Fungi</taxon>
        <taxon>Dikarya</taxon>
        <taxon>Ascomycota</taxon>
        <taxon>Pezizomycotina</taxon>
        <taxon>Eurotiomycetes</taxon>
        <taxon>Chaetothyriomycetidae</taxon>
        <taxon>Chaetothyriales</taxon>
        <taxon>Herpotrichiellaceae</taxon>
        <taxon>Fonsecaea</taxon>
    </lineage>
</organism>
<keyword evidence="12" id="KW-1185">Reference proteome</keyword>
<dbReference type="OrthoDB" id="424610at2759"/>
<dbReference type="Gene3D" id="3.40.50.1820">
    <property type="entry name" value="alpha/beta hydrolase"/>
    <property type="match status" value="1"/>
</dbReference>
<evidence type="ECO:0000256" key="5">
    <source>
        <dbReference type="ARBA" id="ARBA00022729"/>
    </source>
</evidence>
<dbReference type="PANTHER" id="PTHR38050">
    <property type="match status" value="1"/>
</dbReference>
<dbReference type="SUPFAM" id="SSF53474">
    <property type="entry name" value="alpha/beta-Hydrolases"/>
    <property type="match status" value="1"/>
</dbReference>
<dbReference type="AlphaFoldDB" id="A0A178ZN64"/>
<dbReference type="EMBL" id="LVYI01000004">
    <property type="protein sequence ID" value="OAP60816.1"/>
    <property type="molecule type" value="Genomic_DNA"/>
</dbReference>
<dbReference type="Proteomes" id="UP000078343">
    <property type="component" value="Unassembled WGS sequence"/>
</dbReference>
<dbReference type="InterPro" id="IPR029058">
    <property type="entry name" value="AB_hydrolase_fold"/>
</dbReference>
<evidence type="ECO:0000256" key="6">
    <source>
        <dbReference type="ARBA" id="ARBA00022801"/>
    </source>
</evidence>
<evidence type="ECO:0000313" key="11">
    <source>
        <dbReference type="EMBL" id="OAP60816.1"/>
    </source>
</evidence>
<sequence>MTPATGGVSPPAPSESHRSIPYDIKDDTIRPPRRHALLHVPDSYKSGVPSPLIVALHGKGQPAKEFEYHTQLSNAVFNLHYIVVYPEGVDLQWTGDPEAPPRDEVDDIGFIDVLIDHVMRDYTVDATRVYVAGFSNGGGLAALLAGDWRASGRIAAFAMASAAIYQDEALKEPLFSTPHPSRLPVPMLEFHGDADPVVHYEGRTTPDGPTYDVYEWLQGWAKRNGCVDLEGQRVSLYDGRVEKIVWSMQGSGPYGDQYAHSVIEHYKIAGFGHGWPSRYPLNNDSQERHGPTYFDATPLVMEFFGRFKRFEA</sequence>
<comment type="subcellular location">
    <subcellularLocation>
        <location evidence="1">Secreted</location>
    </subcellularLocation>
</comment>
<dbReference type="InterPro" id="IPR010126">
    <property type="entry name" value="Esterase_phb"/>
</dbReference>
<keyword evidence="7" id="KW-0119">Carbohydrate metabolism</keyword>
<dbReference type="STRING" id="1367422.A0A178ZN64"/>
<keyword evidence="3" id="KW-0964">Secreted</keyword>
<evidence type="ECO:0000256" key="9">
    <source>
        <dbReference type="ARBA" id="ARBA00034075"/>
    </source>
</evidence>
<dbReference type="Pfam" id="PF10503">
    <property type="entry name" value="Esterase_PHB"/>
    <property type="match status" value="1"/>
</dbReference>
<evidence type="ECO:0000256" key="4">
    <source>
        <dbReference type="ARBA" id="ARBA00022651"/>
    </source>
</evidence>
<name>A0A178ZN64_9EURO</name>
<dbReference type="EC" id="3.1.1.73" evidence="2"/>
<keyword evidence="5" id="KW-0732">Signal</keyword>
<protein>
    <recommendedName>
        <fullName evidence="2">feruloyl esterase</fullName>
        <ecNumber evidence="2">3.1.1.73</ecNumber>
    </recommendedName>
</protein>
<feature type="region of interest" description="Disordered" evidence="10">
    <location>
        <begin position="1"/>
        <end position="28"/>
    </location>
</feature>
<dbReference type="InterPro" id="IPR043595">
    <property type="entry name" value="FaeB/C/D"/>
</dbReference>
<comment type="caution">
    <text evidence="11">The sequence shown here is derived from an EMBL/GenBank/DDBJ whole genome shotgun (WGS) entry which is preliminary data.</text>
</comment>
<feature type="compositionally biased region" description="Basic and acidic residues" evidence="10">
    <location>
        <begin position="15"/>
        <end position="28"/>
    </location>
</feature>
<dbReference type="GO" id="GO:0030600">
    <property type="term" value="F:feruloyl esterase activity"/>
    <property type="evidence" value="ECO:0007669"/>
    <property type="project" value="UniProtKB-EC"/>
</dbReference>
<dbReference type="PANTHER" id="PTHR38050:SF2">
    <property type="entry name" value="FERULOYL ESTERASE C-RELATED"/>
    <property type="match status" value="1"/>
</dbReference>
<keyword evidence="6" id="KW-0378">Hydrolase</keyword>
<accession>A0A178ZN64</accession>
<evidence type="ECO:0000256" key="7">
    <source>
        <dbReference type="ARBA" id="ARBA00023277"/>
    </source>
</evidence>
<evidence type="ECO:0000256" key="2">
    <source>
        <dbReference type="ARBA" id="ARBA00013091"/>
    </source>
</evidence>
<comment type="catalytic activity">
    <reaction evidence="9">
        <text>feruloyl-polysaccharide + H2O = ferulate + polysaccharide.</text>
        <dbReference type="EC" id="3.1.1.73"/>
    </reaction>
</comment>
<dbReference type="RefSeq" id="XP_018694183.1">
    <property type="nucleotide sequence ID" value="XM_018837330.1"/>
</dbReference>
<evidence type="ECO:0000256" key="3">
    <source>
        <dbReference type="ARBA" id="ARBA00022525"/>
    </source>
</evidence>